<organism evidence="10 11">
    <name type="scientific">Dibothriocephalus latus</name>
    <name type="common">Fish tapeworm</name>
    <name type="synonym">Diphyllobothrium latum</name>
    <dbReference type="NCBI Taxonomy" id="60516"/>
    <lineage>
        <taxon>Eukaryota</taxon>
        <taxon>Metazoa</taxon>
        <taxon>Spiralia</taxon>
        <taxon>Lophotrochozoa</taxon>
        <taxon>Platyhelminthes</taxon>
        <taxon>Cestoda</taxon>
        <taxon>Eucestoda</taxon>
        <taxon>Diphyllobothriidea</taxon>
        <taxon>Diphyllobothriidae</taxon>
        <taxon>Dibothriocephalus</taxon>
    </lineage>
</organism>
<dbReference type="GO" id="GO:0012505">
    <property type="term" value="C:endomembrane system"/>
    <property type="evidence" value="ECO:0007669"/>
    <property type="project" value="UniProtKB-SubCell"/>
</dbReference>
<dbReference type="EMBL" id="UYRU01068672">
    <property type="protein sequence ID" value="VDN17931.1"/>
    <property type="molecule type" value="Genomic_DNA"/>
</dbReference>
<evidence type="ECO:0000256" key="1">
    <source>
        <dbReference type="ARBA" id="ARBA00004308"/>
    </source>
</evidence>
<keyword evidence="3" id="KW-0813">Transport</keyword>
<dbReference type="Gene3D" id="2.60.490.10">
    <property type="entry name" value="atp-gated p2x4 ion channel domain"/>
    <property type="match status" value="1"/>
</dbReference>
<keyword evidence="4" id="KW-0812">Transmembrane</keyword>
<gene>
    <name evidence="10" type="ORF">DILT_LOCUS13050</name>
</gene>
<dbReference type="InterPro" id="IPR027309">
    <property type="entry name" value="P2X_extracellular_dom_sf"/>
</dbReference>
<evidence type="ECO:0000256" key="2">
    <source>
        <dbReference type="ARBA" id="ARBA00009848"/>
    </source>
</evidence>
<keyword evidence="6" id="KW-0406">Ion transport</keyword>
<dbReference type="Proteomes" id="UP000281553">
    <property type="component" value="Unassembled WGS sequence"/>
</dbReference>
<keyword evidence="11" id="KW-1185">Reference proteome</keyword>
<protein>
    <submittedName>
        <fullName evidence="10">Uncharacterized protein</fullName>
    </submittedName>
</protein>
<evidence type="ECO:0000256" key="6">
    <source>
        <dbReference type="ARBA" id="ARBA00023065"/>
    </source>
</evidence>
<keyword evidence="8" id="KW-1071">Ligand-gated ion channel</keyword>
<name>A0A3P7MJ48_DIBLA</name>
<comment type="subcellular location">
    <subcellularLocation>
        <location evidence="1">Endomembrane system</location>
    </subcellularLocation>
</comment>
<dbReference type="PANTHER" id="PTHR10125:SF31">
    <property type="entry name" value="P2X RECEPTOR E"/>
    <property type="match status" value="1"/>
</dbReference>
<evidence type="ECO:0000256" key="9">
    <source>
        <dbReference type="ARBA" id="ARBA00023303"/>
    </source>
</evidence>
<keyword evidence="5" id="KW-1133">Transmembrane helix</keyword>
<evidence type="ECO:0000256" key="3">
    <source>
        <dbReference type="ARBA" id="ARBA00022448"/>
    </source>
</evidence>
<dbReference type="PROSITE" id="PS01212">
    <property type="entry name" value="P2X_RECEPTOR"/>
    <property type="match status" value="1"/>
</dbReference>
<keyword evidence="9" id="KW-0407">Ion channel</keyword>
<evidence type="ECO:0000256" key="4">
    <source>
        <dbReference type="ARBA" id="ARBA00022692"/>
    </source>
</evidence>
<dbReference type="InterPro" id="IPR059116">
    <property type="entry name" value="P2X_receptor"/>
</dbReference>
<dbReference type="AlphaFoldDB" id="A0A3P7MJ48"/>
<dbReference type="GO" id="GO:0004931">
    <property type="term" value="F:extracellularly ATP-gated monoatomic cation channel activity"/>
    <property type="evidence" value="ECO:0007669"/>
    <property type="project" value="TreeGrafter"/>
</dbReference>
<dbReference type="GO" id="GO:0098794">
    <property type="term" value="C:postsynapse"/>
    <property type="evidence" value="ECO:0007669"/>
    <property type="project" value="GOC"/>
</dbReference>
<evidence type="ECO:0000313" key="10">
    <source>
        <dbReference type="EMBL" id="VDN17931.1"/>
    </source>
</evidence>
<dbReference type="GO" id="GO:0070588">
    <property type="term" value="P:calcium ion transmembrane transport"/>
    <property type="evidence" value="ECO:0007669"/>
    <property type="project" value="TreeGrafter"/>
</dbReference>
<evidence type="ECO:0000256" key="7">
    <source>
        <dbReference type="ARBA" id="ARBA00023136"/>
    </source>
</evidence>
<sequence>MSSVSTKVKGIMIRQYPSEDDDSHQVADGADLVYPALENNAFFIITNQIKTFGQKAMTCPGVEGVDSACNTDNDCVPLKASPSEVGVHTGNCLKQPSGSGVCELYAWCPLENDTHVLKDGQRTLEFIRNYTVYIKNDIEFPKFKVRRNNREAWISNATFGSCRYDPDHPANKYCPIFKLSTIFDKTGVDINTIYKGGVLGIVIRWDCDLDYGVEYCKPQYSFTSLEDSDYKFSGFNFR</sequence>
<evidence type="ECO:0000313" key="11">
    <source>
        <dbReference type="Proteomes" id="UP000281553"/>
    </source>
</evidence>
<dbReference type="InterPro" id="IPR053792">
    <property type="entry name" value="P2X_RECEPTOR_CS"/>
</dbReference>
<reference evidence="10 11" key="1">
    <citation type="submission" date="2018-11" db="EMBL/GenBank/DDBJ databases">
        <authorList>
            <consortium name="Pathogen Informatics"/>
        </authorList>
    </citation>
    <scope>NUCLEOTIDE SEQUENCE [LARGE SCALE GENOMIC DNA]</scope>
</reference>
<dbReference type="PANTHER" id="PTHR10125">
    <property type="entry name" value="P2X PURINOCEPTOR"/>
    <property type="match status" value="1"/>
</dbReference>
<dbReference type="Pfam" id="PF00864">
    <property type="entry name" value="P2X_receptor"/>
    <property type="match status" value="1"/>
</dbReference>
<accession>A0A3P7MJ48</accession>
<keyword evidence="7" id="KW-0472">Membrane</keyword>
<dbReference type="GO" id="GO:0016020">
    <property type="term" value="C:membrane"/>
    <property type="evidence" value="ECO:0007669"/>
    <property type="project" value="TreeGrafter"/>
</dbReference>
<evidence type="ECO:0000256" key="5">
    <source>
        <dbReference type="ARBA" id="ARBA00022989"/>
    </source>
</evidence>
<comment type="similarity">
    <text evidence="2">Belongs to the P2X receptor family.</text>
</comment>
<evidence type="ECO:0000256" key="8">
    <source>
        <dbReference type="ARBA" id="ARBA00023286"/>
    </source>
</evidence>
<dbReference type="OrthoDB" id="494673at2759"/>
<proteinExistence type="inferred from homology"/>